<dbReference type="HOGENOM" id="CLU_046006_18_3_11"/>
<name>I0H651_ACTM4</name>
<dbReference type="PANTHER" id="PTHR36503:SF3">
    <property type="entry name" value="BLR0126 PROTEIN"/>
    <property type="match status" value="1"/>
</dbReference>
<dbReference type="SUPFAM" id="SSF54593">
    <property type="entry name" value="Glyoxalase/Bleomycin resistance protein/Dihydroxybiphenyl dioxygenase"/>
    <property type="match status" value="1"/>
</dbReference>
<dbReference type="AlphaFoldDB" id="I0H651"/>
<dbReference type="InterPro" id="IPR004360">
    <property type="entry name" value="Glyas_Fos-R_dOase_dom"/>
</dbReference>
<feature type="domain" description="VOC" evidence="1">
    <location>
        <begin position="4"/>
        <end position="126"/>
    </location>
</feature>
<reference evidence="2 3" key="1">
    <citation type="submission" date="2012-02" db="EMBL/GenBank/DDBJ databases">
        <title>Complete genome sequence of Actinoplanes missouriensis 431 (= NBRC 102363).</title>
        <authorList>
            <person name="Ohnishi Y."/>
            <person name="Ishikawa J."/>
            <person name="Sekine M."/>
            <person name="Hosoyama A."/>
            <person name="Harada T."/>
            <person name="Narita H."/>
            <person name="Hata T."/>
            <person name="Konno Y."/>
            <person name="Tutikane K."/>
            <person name="Fujita N."/>
            <person name="Horinouchi S."/>
            <person name="Hayakawa M."/>
        </authorList>
    </citation>
    <scope>NUCLEOTIDE SEQUENCE [LARGE SCALE GENOMIC DNA]</scope>
    <source>
        <strain evidence="3">ATCC 14538 / DSM 43046 / CBS 188.64 / JCM 3121 / NBRC 102363 / NCIMB 12654 / NRRL B-3342 / UNCC 431</strain>
    </source>
</reference>
<gene>
    <name evidence="2" type="ordered locus">AMIS_32680</name>
</gene>
<accession>I0H651</accession>
<dbReference type="InterPro" id="IPR029068">
    <property type="entry name" value="Glyas_Bleomycin-R_OHBP_Dase"/>
</dbReference>
<dbReference type="Gene3D" id="3.10.180.10">
    <property type="entry name" value="2,3-Dihydroxybiphenyl 1,2-Dioxygenase, domain 1"/>
    <property type="match status" value="1"/>
</dbReference>
<dbReference type="Proteomes" id="UP000007882">
    <property type="component" value="Chromosome"/>
</dbReference>
<dbReference type="OrthoDB" id="9798201at2"/>
<proteinExistence type="predicted"/>
<evidence type="ECO:0000313" key="3">
    <source>
        <dbReference type="Proteomes" id="UP000007882"/>
    </source>
</evidence>
<dbReference type="PATRIC" id="fig|512565.3.peg.3265"/>
<protein>
    <recommendedName>
        <fullName evidence="1">VOC domain-containing protein</fullName>
    </recommendedName>
</protein>
<dbReference type="RefSeq" id="WP_014443383.1">
    <property type="nucleotide sequence ID" value="NC_017093.1"/>
</dbReference>
<dbReference type="PANTHER" id="PTHR36503">
    <property type="entry name" value="BLR2520 PROTEIN"/>
    <property type="match status" value="1"/>
</dbReference>
<dbReference type="PROSITE" id="PS51819">
    <property type="entry name" value="VOC"/>
    <property type="match status" value="1"/>
</dbReference>
<evidence type="ECO:0000313" key="2">
    <source>
        <dbReference type="EMBL" id="BAL88488.1"/>
    </source>
</evidence>
<dbReference type="EMBL" id="AP012319">
    <property type="protein sequence ID" value="BAL88488.1"/>
    <property type="molecule type" value="Genomic_DNA"/>
</dbReference>
<sequence length="131" mass="13976">MAPTFNAIGLATADMAASLSFYRRLGLTFPDGAEKEPHVEATVAGGIRLMWDTHDALRSFDPDHSPGPPGGGWAFLCADPAEVDACHDDLVAAGHRSVKQPWDAPWGQRYAQIADPDGNVVDLFAWTGSAD</sequence>
<organism evidence="2 3">
    <name type="scientific">Actinoplanes missouriensis (strain ATCC 14538 / DSM 43046 / CBS 188.64 / JCM 3121 / NBRC 102363 / NCIMB 12654 / NRRL B-3342 / UNCC 431)</name>
    <dbReference type="NCBI Taxonomy" id="512565"/>
    <lineage>
        <taxon>Bacteria</taxon>
        <taxon>Bacillati</taxon>
        <taxon>Actinomycetota</taxon>
        <taxon>Actinomycetes</taxon>
        <taxon>Micromonosporales</taxon>
        <taxon>Micromonosporaceae</taxon>
        <taxon>Actinoplanes</taxon>
    </lineage>
</organism>
<dbReference type="InterPro" id="IPR037523">
    <property type="entry name" value="VOC_core"/>
</dbReference>
<dbReference type="STRING" id="512565.AMIS_32680"/>
<keyword evidence="3" id="KW-1185">Reference proteome</keyword>
<dbReference type="KEGG" id="ams:AMIS_32680"/>
<dbReference type="Pfam" id="PF00903">
    <property type="entry name" value="Glyoxalase"/>
    <property type="match status" value="1"/>
</dbReference>
<evidence type="ECO:0000259" key="1">
    <source>
        <dbReference type="PROSITE" id="PS51819"/>
    </source>
</evidence>
<dbReference type="eggNOG" id="COG0346">
    <property type="taxonomic scope" value="Bacteria"/>
</dbReference>